<reference evidence="2 3" key="1">
    <citation type="submission" date="2018-02" db="EMBL/GenBank/DDBJ databases">
        <authorList>
            <person name="Cohen D.B."/>
            <person name="Kent A.D."/>
        </authorList>
    </citation>
    <scope>NUCLEOTIDE SEQUENCE [LARGE SCALE GENOMIC DNA]</scope>
    <source>
        <strain evidence="2">1</strain>
    </source>
</reference>
<evidence type="ECO:0000256" key="1">
    <source>
        <dbReference type="SAM" id="MobiDB-lite"/>
    </source>
</evidence>
<dbReference type="Proteomes" id="UP000238164">
    <property type="component" value="Chromosome 1"/>
</dbReference>
<feature type="region of interest" description="Disordered" evidence="1">
    <location>
        <begin position="1"/>
        <end position="37"/>
    </location>
</feature>
<feature type="compositionally biased region" description="Polar residues" evidence="1">
    <location>
        <begin position="15"/>
        <end position="37"/>
    </location>
</feature>
<evidence type="ECO:0000313" key="2">
    <source>
        <dbReference type="EMBL" id="SPD87245.1"/>
    </source>
</evidence>
<accession>A0A2N9JGM7</accession>
<dbReference type="EMBL" id="LT985188">
    <property type="protein sequence ID" value="SPD87245.1"/>
    <property type="molecule type" value="Genomic_DNA"/>
</dbReference>
<feature type="compositionally biased region" description="Polar residues" evidence="1">
    <location>
        <begin position="72"/>
        <end position="91"/>
    </location>
</feature>
<keyword evidence="3" id="KW-1185">Reference proteome</keyword>
<name>A0A2N9JGM7_9ACTN</name>
<gene>
    <name evidence="2" type="ORF">MPLG2_2216</name>
</gene>
<evidence type="ECO:0000313" key="3">
    <source>
        <dbReference type="Proteomes" id="UP000238164"/>
    </source>
</evidence>
<feature type="compositionally biased region" description="Polar residues" evidence="1">
    <location>
        <begin position="102"/>
        <end position="116"/>
    </location>
</feature>
<feature type="compositionally biased region" description="Low complexity" evidence="1">
    <location>
        <begin position="1"/>
        <end position="14"/>
    </location>
</feature>
<dbReference type="KEGG" id="mgg:MPLG2_2216"/>
<protein>
    <submittedName>
        <fullName evidence="2">Uncharacterized protein</fullName>
    </submittedName>
</protein>
<feature type="compositionally biased region" description="Low complexity" evidence="1">
    <location>
        <begin position="53"/>
        <end position="66"/>
    </location>
</feature>
<sequence>MSSASSRIWASARSGTSDCSTRQYTGPRSACSMTTPTAASTTRLRSCWNRLSATTPSSTGTSGSAGWPRWCSTDSTRSLSKPPTMTPTIWSSRWPAAPVPTSGRQKSSRNGTSPPRQSRVVERTPGRGATRRGVFGVAALDGGDAGGLHVVGGVEIGFTDGQVEHRDTLGAQLPGASRRNGAGGRMDPAHPGGFSGHRHGFRLLVFLEPKGAEPDRTKTKMACPHTLRLWIRRPGRLITSGWFHSVRTVGGIVGGRSGERVIGSSARH</sequence>
<organism evidence="2 3">
    <name type="scientific">Micropruina glycogenica</name>
    <dbReference type="NCBI Taxonomy" id="75385"/>
    <lineage>
        <taxon>Bacteria</taxon>
        <taxon>Bacillati</taxon>
        <taxon>Actinomycetota</taxon>
        <taxon>Actinomycetes</taxon>
        <taxon>Propionibacteriales</taxon>
        <taxon>Nocardioidaceae</taxon>
        <taxon>Micropruina</taxon>
    </lineage>
</organism>
<feature type="region of interest" description="Disordered" evidence="1">
    <location>
        <begin position="53"/>
        <end position="129"/>
    </location>
</feature>
<dbReference type="AlphaFoldDB" id="A0A2N9JGM7"/>
<proteinExistence type="predicted"/>